<comment type="cofactor">
    <cofactor evidence="1 6">
        <name>pyridoxal 5'-phosphate</name>
        <dbReference type="ChEBI" id="CHEBI:597326"/>
    </cofactor>
</comment>
<dbReference type="Proteomes" id="UP000323521">
    <property type="component" value="Chromosome"/>
</dbReference>
<dbReference type="GO" id="GO:0019346">
    <property type="term" value="P:transsulfuration"/>
    <property type="evidence" value="ECO:0007669"/>
    <property type="project" value="InterPro"/>
</dbReference>
<dbReference type="GO" id="GO:0009086">
    <property type="term" value="P:methionine biosynthetic process"/>
    <property type="evidence" value="ECO:0007669"/>
    <property type="project" value="UniProtKB-ARBA"/>
</dbReference>
<dbReference type="CDD" id="cd00614">
    <property type="entry name" value="CGS_like"/>
    <property type="match status" value="1"/>
</dbReference>
<keyword evidence="3 5" id="KW-0663">Pyridoxal phosphate</keyword>
<keyword evidence="8" id="KW-1185">Reference proteome</keyword>
<sequence length="378" mass="41963">MKFGTKLIHTGHEMDKSTGSLSFPIYHGSTFHQEDIDQPREYDYARSGNPTRKALEETIALLEGGDHGYAFSSGMAATSSVLSILSAGDHILVCEDVYGGTYRISNNYFRRFHMDITFINATDLDEVKNQIKSTTKAIFLETPSNPLLKITDIKSVVKLAQEHGLLVFIDNTFMSPYLQRPLELGVDAVIHSASKFLGGHSDIIGGLVVVKDMALAKRVYAVQNGFGAILGPQDCWLLLRGMKTLKVRMDYQQKNAVKLAEWLTRQEEVSHVYYPGLENHPGRDIHFAQADGPGAVLSFTTRDRERAKKFMKTVQLAAVAVSLGGVETIVSYPVKMSHASMPVQERERLGITDNLIRVSVGLEEIDDLIADFKRALTI</sequence>
<dbReference type="OrthoDB" id="9780685at2"/>
<dbReference type="GO" id="GO:0005737">
    <property type="term" value="C:cytoplasm"/>
    <property type="evidence" value="ECO:0007669"/>
    <property type="project" value="TreeGrafter"/>
</dbReference>
<proteinExistence type="inferred from homology"/>
<evidence type="ECO:0000313" key="8">
    <source>
        <dbReference type="Proteomes" id="UP000323521"/>
    </source>
</evidence>
<dbReference type="RefSeq" id="WP_148137405.1">
    <property type="nucleotide sequence ID" value="NZ_CP017634.1"/>
</dbReference>
<dbReference type="EMBL" id="CP017634">
    <property type="protein sequence ID" value="ATW28005.1"/>
    <property type="molecule type" value="Genomic_DNA"/>
</dbReference>
<dbReference type="GO" id="GO:0030170">
    <property type="term" value="F:pyridoxal phosphate binding"/>
    <property type="evidence" value="ECO:0007669"/>
    <property type="project" value="InterPro"/>
</dbReference>
<evidence type="ECO:0000256" key="5">
    <source>
        <dbReference type="PIRSR" id="PIRSR001434-2"/>
    </source>
</evidence>
<name>A0A3G1L0J3_FORW1</name>
<dbReference type="PANTHER" id="PTHR11808:SF50">
    <property type="entry name" value="CYSTATHIONINE BETA-LYASE"/>
    <property type="match status" value="1"/>
</dbReference>
<comment type="similarity">
    <text evidence="2 6">Belongs to the trans-sulfuration enzymes family.</text>
</comment>
<dbReference type="PANTHER" id="PTHR11808">
    <property type="entry name" value="TRANS-SULFURATION ENZYME FAMILY MEMBER"/>
    <property type="match status" value="1"/>
</dbReference>
<dbReference type="KEGG" id="fwa:DCMF_27530"/>
<dbReference type="AlphaFoldDB" id="A0A3G1L0J3"/>
<evidence type="ECO:0000256" key="1">
    <source>
        <dbReference type="ARBA" id="ARBA00001933"/>
    </source>
</evidence>
<evidence type="ECO:0000256" key="4">
    <source>
        <dbReference type="ARBA" id="ARBA00023239"/>
    </source>
</evidence>
<dbReference type="Pfam" id="PF01053">
    <property type="entry name" value="Cys_Met_Meta_PP"/>
    <property type="match status" value="1"/>
</dbReference>
<dbReference type="GO" id="GO:0047804">
    <property type="term" value="F:cysteine-S-conjugate beta-lyase activity"/>
    <property type="evidence" value="ECO:0007669"/>
    <property type="project" value="UniProtKB-ARBA"/>
</dbReference>
<evidence type="ECO:0000256" key="2">
    <source>
        <dbReference type="ARBA" id="ARBA00009077"/>
    </source>
</evidence>
<dbReference type="InterPro" id="IPR000277">
    <property type="entry name" value="Cys/Met-Metab_PyrdxlP-dep_enz"/>
</dbReference>
<dbReference type="InterPro" id="IPR015422">
    <property type="entry name" value="PyrdxlP-dep_Trfase_small"/>
</dbReference>
<reference evidence="7 8" key="1">
    <citation type="submission" date="2016-10" db="EMBL/GenBank/DDBJ databases">
        <title>Complete Genome Sequence of Peptococcaceae strain DCMF.</title>
        <authorList>
            <person name="Edwards R.J."/>
            <person name="Holland S.I."/>
            <person name="Deshpande N.P."/>
            <person name="Wong Y.K."/>
            <person name="Ertan H."/>
            <person name="Manefield M."/>
            <person name="Russell T.L."/>
            <person name="Lee M.J."/>
        </authorList>
    </citation>
    <scope>NUCLEOTIDE SEQUENCE [LARGE SCALE GENOMIC DNA]</scope>
    <source>
        <strain evidence="7 8">DCMF</strain>
    </source>
</reference>
<evidence type="ECO:0000256" key="6">
    <source>
        <dbReference type="RuleBase" id="RU362118"/>
    </source>
</evidence>
<dbReference type="Gene3D" id="3.40.640.10">
    <property type="entry name" value="Type I PLP-dependent aspartate aminotransferase-like (Major domain)"/>
    <property type="match status" value="1"/>
</dbReference>
<accession>A0A3G1L0J3</accession>
<dbReference type="FunFam" id="3.40.640.10:FF:000009">
    <property type="entry name" value="Cystathionine gamma-synthase homolog"/>
    <property type="match status" value="1"/>
</dbReference>
<organism evidence="7 8">
    <name type="scientific">Formimonas warabiya</name>
    <dbReference type="NCBI Taxonomy" id="1761012"/>
    <lineage>
        <taxon>Bacteria</taxon>
        <taxon>Bacillati</taxon>
        <taxon>Bacillota</taxon>
        <taxon>Clostridia</taxon>
        <taxon>Eubacteriales</taxon>
        <taxon>Peptococcaceae</taxon>
        <taxon>Candidatus Formimonas</taxon>
    </lineage>
</organism>
<dbReference type="SUPFAM" id="SSF53383">
    <property type="entry name" value="PLP-dependent transferases"/>
    <property type="match status" value="1"/>
</dbReference>
<gene>
    <name evidence="7" type="ORF">DCMF_27530</name>
</gene>
<dbReference type="InterPro" id="IPR015421">
    <property type="entry name" value="PyrdxlP-dep_Trfase_major"/>
</dbReference>
<evidence type="ECO:0000313" key="7">
    <source>
        <dbReference type="EMBL" id="ATW28005.1"/>
    </source>
</evidence>
<dbReference type="FunFam" id="3.90.1150.10:FF:000033">
    <property type="entry name" value="Cystathionine gamma-synthase"/>
    <property type="match status" value="1"/>
</dbReference>
<dbReference type="PIRSF" id="PIRSF001434">
    <property type="entry name" value="CGS"/>
    <property type="match status" value="1"/>
</dbReference>
<protein>
    <submittedName>
        <fullName evidence="7">Cystathionine gamma-synthase</fullName>
    </submittedName>
</protein>
<feature type="modified residue" description="N6-(pyridoxal phosphate)lysine" evidence="5">
    <location>
        <position position="195"/>
    </location>
</feature>
<keyword evidence="4" id="KW-0456">Lyase</keyword>
<evidence type="ECO:0000256" key="3">
    <source>
        <dbReference type="ARBA" id="ARBA00022898"/>
    </source>
</evidence>
<dbReference type="InterPro" id="IPR015424">
    <property type="entry name" value="PyrdxlP-dep_Trfase"/>
</dbReference>
<dbReference type="Gene3D" id="3.90.1150.10">
    <property type="entry name" value="Aspartate Aminotransferase, domain 1"/>
    <property type="match status" value="1"/>
</dbReference>